<accession>A0A9W9PZ81</accession>
<name>A0A9W9PZ81_9EURO</name>
<proteinExistence type="predicted"/>
<organism evidence="1 2">
    <name type="scientific">Penicillium atrosanguineum</name>
    <dbReference type="NCBI Taxonomy" id="1132637"/>
    <lineage>
        <taxon>Eukaryota</taxon>
        <taxon>Fungi</taxon>
        <taxon>Dikarya</taxon>
        <taxon>Ascomycota</taxon>
        <taxon>Pezizomycotina</taxon>
        <taxon>Eurotiomycetes</taxon>
        <taxon>Eurotiomycetidae</taxon>
        <taxon>Eurotiales</taxon>
        <taxon>Aspergillaceae</taxon>
        <taxon>Penicillium</taxon>
    </lineage>
</organism>
<evidence type="ECO:0000313" key="2">
    <source>
        <dbReference type="Proteomes" id="UP001147746"/>
    </source>
</evidence>
<reference evidence="1" key="1">
    <citation type="submission" date="2022-12" db="EMBL/GenBank/DDBJ databases">
        <authorList>
            <person name="Petersen C."/>
        </authorList>
    </citation>
    <scope>NUCLEOTIDE SEQUENCE</scope>
    <source>
        <strain evidence="1">IBT 21472</strain>
    </source>
</reference>
<dbReference type="AlphaFoldDB" id="A0A9W9PZ81"/>
<sequence length="489" mass="55144">MSFLELPLEIQQRILSNLLSNSDVAALSIQCRALHSISDMATRKKYHHISVCRSEDGIDAPFGLLMETKSQRGLSDEDTKLVQAAVRKAGFTGPDEHQVVNMLMQRLDGTSGGFDDCGREPQISFLSRWSSLDSGAKPQVTFIAQALTAILIAVSPNLVSMVMAEPFCGGYKHPTEEYPLAKFLRQANSEPERKPYLQNLRDVYFININNSNETDEFCYQEMDFYGCCDLVDNLPSIESVSADLVEDDQQTGKSDFVEKCSNISRISLHHSSVTSVYLARLIWSCKSLREFQYSIGGRSSIDGGYPMVNPKTLLKVLCGHKDTLEIFDFDCRDVIHLLDNGSRVQPYETPFDSGIDEKERIFLKAILGHGESLKEFVGLKRLSVGIEFLLYLAKGVSGESDEQREMVTLAEYLPDSLEYLCVRGYQRGVDNEHDEQMKALMAFFKTESSNLKEVVGIEESIPHSTHVDDIDDEESIWSLQERGYEEFYM</sequence>
<evidence type="ECO:0008006" key="3">
    <source>
        <dbReference type="Google" id="ProtNLM"/>
    </source>
</evidence>
<comment type="caution">
    <text evidence="1">The sequence shown here is derived from an EMBL/GenBank/DDBJ whole genome shotgun (WGS) entry which is preliminary data.</text>
</comment>
<reference evidence="1" key="2">
    <citation type="journal article" date="2023" name="IMA Fungus">
        <title>Comparative genomic study of the Penicillium genus elucidates a diverse pangenome and 15 lateral gene transfer events.</title>
        <authorList>
            <person name="Petersen C."/>
            <person name="Sorensen T."/>
            <person name="Nielsen M.R."/>
            <person name="Sondergaard T.E."/>
            <person name="Sorensen J.L."/>
            <person name="Fitzpatrick D.A."/>
            <person name="Frisvad J.C."/>
            <person name="Nielsen K.L."/>
        </authorList>
    </citation>
    <scope>NUCLEOTIDE SEQUENCE</scope>
    <source>
        <strain evidence="1">IBT 21472</strain>
    </source>
</reference>
<gene>
    <name evidence="1" type="ORF">N7476_003871</name>
</gene>
<dbReference type="EMBL" id="JAPZBO010000003">
    <property type="protein sequence ID" value="KAJ5320869.1"/>
    <property type="molecule type" value="Genomic_DNA"/>
</dbReference>
<protein>
    <recommendedName>
        <fullName evidence="3">F-box domain-containing protein</fullName>
    </recommendedName>
</protein>
<dbReference type="OrthoDB" id="3437411at2759"/>
<evidence type="ECO:0000313" key="1">
    <source>
        <dbReference type="EMBL" id="KAJ5320869.1"/>
    </source>
</evidence>
<keyword evidence="2" id="KW-1185">Reference proteome</keyword>
<dbReference type="Proteomes" id="UP001147746">
    <property type="component" value="Unassembled WGS sequence"/>
</dbReference>